<dbReference type="RefSeq" id="WP_104374499.1">
    <property type="nucleotide sequence ID" value="NZ_PSZC01000002.1"/>
</dbReference>
<evidence type="ECO:0000256" key="2">
    <source>
        <dbReference type="ARBA" id="ARBA00022598"/>
    </source>
</evidence>
<dbReference type="Gene3D" id="3.40.50.12780">
    <property type="entry name" value="N-terminal domain of ligase-like"/>
    <property type="match status" value="1"/>
</dbReference>
<evidence type="ECO:0000313" key="6">
    <source>
        <dbReference type="Proteomes" id="UP000239874"/>
    </source>
</evidence>
<dbReference type="PANTHER" id="PTHR43201:SF5">
    <property type="entry name" value="MEDIUM-CHAIN ACYL-COA LIGASE ACSF2, MITOCHONDRIAL"/>
    <property type="match status" value="1"/>
</dbReference>
<evidence type="ECO:0000259" key="4">
    <source>
        <dbReference type="Pfam" id="PF13193"/>
    </source>
</evidence>
<dbReference type="OrthoDB" id="9803968at2"/>
<dbReference type="FunFam" id="3.30.300.30:FF:000008">
    <property type="entry name" value="2,3-dihydroxybenzoate-AMP ligase"/>
    <property type="match status" value="1"/>
</dbReference>
<proteinExistence type="inferred from homology"/>
<name>A0A2S6AWC1_9NOCA</name>
<keyword evidence="2" id="KW-0436">Ligase</keyword>
<protein>
    <submittedName>
        <fullName evidence="5">AMP-dependent synthetase</fullName>
    </submittedName>
</protein>
<comment type="caution">
    <text evidence="5">The sequence shown here is derived from an EMBL/GenBank/DDBJ whole genome shotgun (WGS) entry which is preliminary data.</text>
</comment>
<accession>A0A2S6AWC1</accession>
<dbReference type="Gene3D" id="3.30.300.30">
    <property type="match status" value="1"/>
</dbReference>
<dbReference type="GO" id="GO:0006631">
    <property type="term" value="P:fatty acid metabolic process"/>
    <property type="evidence" value="ECO:0007669"/>
    <property type="project" value="TreeGrafter"/>
</dbReference>
<dbReference type="GO" id="GO:0031956">
    <property type="term" value="F:medium-chain fatty acid-CoA ligase activity"/>
    <property type="evidence" value="ECO:0007669"/>
    <property type="project" value="TreeGrafter"/>
</dbReference>
<gene>
    <name evidence="5" type="ORF">C5E45_03665</name>
</gene>
<dbReference type="AlphaFoldDB" id="A0A2S6AWC1"/>
<feature type="domain" description="AMP-binding enzyme C-terminal" evidence="4">
    <location>
        <begin position="426"/>
        <end position="501"/>
    </location>
</feature>
<dbReference type="PROSITE" id="PS00455">
    <property type="entry name" value="AMP_BINDING"/>
    <property type="match status" value="1"/>
</dbReference>
<dbReference type="InterPro" id="IPR020845">
    <property type="entry name" value="AMP-binding_CS"/>
</dbReference>
<evidence type="ECO:0000259" key="3">
    <source>
        <dbReference type="Pfam" id="PF00501"/>
    </source>
</evidence>
<dbReference type="InterPro" id="IPR042099">
    <property type="entry name" value="ANL_N_sf"/>
</dbReference>
<dbReference type="SUPFAM" id="SSF56801">
    <property type="entry name" value="Acetyl-CoA synthetase-like"/>
    <property type="match status" value="1"/>
</dbReference>
<dbReference type="InterPro" id="IPR000873">
    <property type="entry name" value="AMP-dep_synth/lig_dom"/>
</dbReference>
<evidence type="ECO:0000313" key="5">
    <source>
        <dbReference type="EMBL" id="PPJ39552.1"/>
    </source>
</evidence>
<organism evidence="5 6">
    <name type="scientific">Nocardia nova</name>
    <dbReference type="NCBI Taxonomy" id="37330"/>
    <lineage>
        <taxon>Bacteria</taxon>
        <taxon>Bacillati</taxon>
        <taxon>Actinomycetota</taxon>
        <taxon>Actinomycetes</taxon>
        <taxon>Mycobacteriales</taxon>
        <taxon>Nocardiaceae</taxon>
        <taxon>Nocardia</taxon>
    </lineage>
</organism>
<dbReference type="EMBL" id="PSZC01000002">
    <property type="protein sequence ID" value="PPJ39552.1"/>
    <property type="molecule type" value="Genomic_DNA"/>
</dbReference>
<sequence length="518" mass="55289">MSLPPCLADTVRDNAVRFGSVLAYRAEGQTLTHAQLHTRATALAAALARMGLRRQDRIAVFGQNSIAFGEVLAAGQLSGLVVATVNFRLAPPEIGRILADAAPRVLFVDSEYLSVVDAIRPAVDIEHVVCFEGSDRSEVIDYQELMDSAAGADLPFTARPDDIACLVYTSGTTGNPKGCIIGQRELHASAHILNGELRTGSTDRVLLTMPMFHIGAMAIGLALHARGGTAVLHRKFEPRAVLDAIAADNVTTLHLAPTMLQGVLDAAIGDADALLPVKTVVYSAAPITTTTLAAAMRAMPQAGFLNLYGQTEVITAGLPRELHFGAENSVQRRLRSVGHPFPQTRVRIIDEAGNDCPTGQPGEVIVASPTAFRGYWNNSQATAQTLRDGWCHTGDVGFLDEEGLLHLVDRKKDIIISGGENIYSLEVEDTLSSHPTVARCAVIGVPDQQWGEAVWAIVEPADNAVVDSAQLRTFVGDQLARYKAPKTIVVVDALPILPTGKIDKKTLRAHYTAADGAV</sequence>
<evidence type="ECO:0000256" key="1">
    <source>
        <dbReference type="ARBA" id="ARBA00006432"/>
    </source>
</evidence>
<dbReference type="InterPro" id="IPR045851">
    <property type="entry name" value="AMP-bd_C_sf"/>
</dbReference>
<feature type="domain" description="AMP-dependent synthetase/ligase" evidence="3">
    <location>
        <begin position="13"/>
        <end position="376"/>
    </location>
</feature>
<reference evidence="5 6" key="1">
    <citation type="submission" date="2018-02" db="EMBL/GenBank/DDBJ databases">
        <title>8 Nocardia nova and 1 Nocardia cyriacigeorgica strain used for evolution to TMP-SMX.</title>
        <authorList>
            <person name="Mehta H."/>
            <person name="Weng J."/>
            <person name="Shamoo Y."/>
        </authorList>
    </citation>
    <scope>NUCLEOTIDE SEQUENCE [LARGE SCALE GENOMIC DNA]</scope>
    <source>
        <strain evidence="5 6">MDA3139</strain>
    </source>
</reference>
<dbReference type="InterPro" id="IPR025110">
    <property type="entry name" value="AMP-bd_C"/>
</dbReference>
<dbReference type="Proteomes" id="UP000239874">
    <property type="component" value="Unassembled WGS sequence"/>
</dbReference>
<comment type="similarity">
    <text evidence="1">Belongs to the ATP-dependent AMP-binding enzyme family.</text>
</comment>
<dbReference type="Pfam" id="PF00501">
    <property type="entry name" value="AMP-binding"/>
    <property type="match status" value="1"/>
</dbReference>
<dbReference type="PANTHER" id="PTHR43201">
    <property type="entry name" value="ACYL-COA SYNTHETASE"/>
    <property type="match status" value="1"/>
</dbReference>
<dbReference type="Pfam" id="PF13193">
    <property type="entry name" value="AMP-binding_C"/>
    <property type="match status" value="1"/>
</dbReference>